<dbReference type="InterPro" id="IPR000187">
    <property type="entry name" value="CRF"/>
</dbReference>
<dbReference type="PROSITE" id="PS00511">
    <property type="entry name" value="CRF"/>
    <property type="match status" value="1"/>
</dbReference>
<feature type="chain" id="PRO_5033730041" evidence="4">
    <location>
        <begin position="18"/>
        <end position="135"/>
    </location>
</feature>
<comment type="subcellular location">
    <subcellularLocation>
        <location evidence="1">Secreted</location>
    </subcellularLocation>
</comment>
<dbReference type="Pfam" id="PF00473">
    <property type="entry name" value="CRF"/>
    <property type="match status" value="1"/>
</dbReference>
<reference evidence="6" key="1">
    <citation type="journal article" date="2016" name="Gigascience">
        <title>De novo construction of an expanded transcriptome assembly for the western tarnished plant bug, Lygus hesperus.</title>
        <authorList>
            <person name="Tassone E.E."/>
            <person name="Geib S.M."/>
            <person name="Hall B."/>
            <person name="Fabrick J.A."/>
            <person name="Brent C.S."/>
            <person name="Hull J.J."/>
        </authorList>
    </citation>
    <scope>NUCLEOTIDE SEQUENCE</scope>
</reference>
<dbReference type="AlphaFoldDB" id="A0A146LYR2"/>
<evidence type="ECO:0000256" key="2">
    <source>
        <dbReference type="ARBA" id="ARBA00022525"/>
    </source>
</evidence>
<gene>
    <name evidence="6" type="primary">DIUH</name>
    <name evidence="6" type="ORF">g.40492</name>
</gene>
<dbReference type="GO" id="GO:0005576">
    <property type="term" value="C:extracellular region"/>
    <property type="evidence" value="ECO:0007669"/>
    <property type="project" value="UniProtKB-SubCell"/>
</dbReference>
<evidence type="ECO:0000256" key="3">
    <source>
        <dbReference type="ARBA" id="ARBA00022702"/>
    </source>
</evidence>
<name>A0A146LYR2_LYGHE</name>
<accession>A0A146LYR2</accession>
<evidence type="ECO:0000259" key="5">
    <source>
        <dbReference type="SMART" id="SM00039"/>
    </source>
</evidence>
<keyword evidence="4" id="KW-0732">Signal</keyword>
<protein>
    <submittedName>
        <fullName evidence="6 7">Diuretic hormone</fullName>
    </submittedName>
</protein>
<evidence type="ECO:0000313" key="6">
    <source>
        <dbReference type="EMBL" id="JAQ12095.1"/>
    </source>
</evidence>
<feature type="signal peptide" evidence="4">
    <location>
        <begin position="1"/>
        <end position="17"/>
    </location>
</feature>
<organism evidence="6">
    <name type="scientific">Lygus hesperus</name>
    <name type="common">Western plant bug</name>
    <dbReference type="NCBI Taxonomy" id="30085"/>
    <lineage>
        <taxon>Eukaryota</taxon>
        <taxon>Metazoa</taxon>
        <taxon>Ecdysozoa</taxon>
        <taxon>Arthropoda</taxon>
        <taxon>Hexapoda</taxon>
        <taxon>Insecta</taxon>
        <taxon>Pterygota</taxon>
        <taxon>Neoptera</taxon>
        <taxon>Paraneoptera</taxon>
        <taxon>Hemiptera</taxon>
        <taxon>Heteroptera</taxon>
        <taxon>Panheteroptera</taxon>
        <taxon>Cimicomorpha</taxon>
        <taxon>Miridae</taxon>
        <taxon>Mirini</taxon>
        <taxon>Lygus</taxon>
    </lineage>
</organism>
<dbReference type="EMBL" id="MT210020">
    <property type="protein sequence ID" value="QQN72875.1"/>
    <property type="molecule type" value="mRNA"/>
</dbReference>
<evidence type="ECO:0000256" key="1">
    <source>
        <dbReference type="ARBA" id="ARBA00004613"/>
    </source>
</evidence>
<dbReference type="InterPro" id="IPR018446">
    <property type="entry name" value="Corticotropin-releasing_fac_CS"/>
</dbReference>
<keyword evidence="2" id="KW-0964">Secreted</keyword>
<feature type="domain" description="Corticotropin-releasing factor" evidence="5">
    <location>
        <begin position="59"/>
        <end position="102"/>
    </location>
</feature>
<reference evidence="7" key="2">
    <citation type="journal article" date="2020" name="Gen. Comp. Endocrinol.">
        <title>Filling in the gaps: A reevaluation of the Lygus hesperus peptidome using an expanded de novo assembled transcriptome and molecular cloning.</title>
        <authorList>
            <person name="Joe Hull J."/>
            <person name="Gross R.J."/>
            <person name="Brent C.S."/>
            <person name="Christie A.E."/>
        </authorList>
    </citation>
    <scope>NUCLEOTIDE SEQUENCE</scope>
    <source>
        <tissue evidence="7">Head</tissue>
    </source>
</reference>
<sequence length="135" mass="15752">MWVKYLWVCLVTGAVVAAAVHDVPRELSAPNWPLQRFYFASQHPLIQEDYEDSWRVKRTGPSLSVSNPIEVLRSRLLLEIARRRMQNADQQIKNNREFLKTVGKRQTAPFRTTDLNNQRSLDYFSNSGDLEWDTS</sequence>
<reference evidence="7" key="3">
    <citation type="submission" date="2020-03" db="EMBL/GenBank/DDBJ databases">
        <authorList>
            <person name="Hull J.J."/>
            <person name="Christie A.E."/>
        </authorList>
    </citation>
    <scope>NUCLEOTIDE SEQUENCE</scope>
    <source>
        <tissue evidence="7">Head</tissue>
    </source>
</reference>
<dbReference type="SMART" id="SM00039">
    <property type="entry name" value="CRF"/>
    <property type="match status" value="1"/>
</dbReference>
<dbReference type="GO" id="GO:0005179">
    <property type="term" value="F:hormone activity"/>
    <property type="evidence" value="ECO:0007669"/>
    <property type="project" value="UniProtKB-KW"/>
</dbReference>
<dbReference type="EMBL" id="GDHC01006534">
    <property type="protein sequence ID" value="JAQ12095.1"/>
    <property type="molecule type" value="Transcribed_RNA"/>
</dbReference>
<keyword evidence="3" id="KW-0372">Hormone</keyword>
<proteinExistence type="evidence at transcript level"/>
<evidence type="ECO:0000313" key="7">
    <source>
        <dbReference type="EMBL" id="QQN72875.1"/>
    </source>
</evidence>
<evidence type="ECO:0000256" key="4">
    <source>
        <dbReference type="SAM" id="SignalP"/>
    </source>
</evidence>